<proteinExistence type="predicted"/>
<dbReference type="Proteomes" id="UP000003781">
    <property type="component" value="Unassembled WGS sequence"/>
</dbReference>
<dbReference type="AlphaFoldDB" id="A3II98"/>
<evidence type="ECO:0000313" key="1">
    <source>
        <dbReference type="EMBL" id="EAZ93530.1"/>
    </source>
</evidence>
<comment type="caution">
    <text evidence="1">The sequence shown here is derived from an EMBL/GenBank/DDBJ whole genome shotgun (WGS) entry which is preliminary data.</text>
</comment>
<keyword evidence="2" id="KW-1185">Reference proteome</keyword>
<protein>
    <submittedName>
        <fullName evidence="1">Uncharacterized protein</fullName>
    </submittedName>
</protein>
<reference evidence="1 2" key="1">
    <citation type="submission" date="2007-03" db="EMBL/GenBank/DDBJ databases">
        <authorList>
            <person name="Stal L."/>
            <person name="Ferriera S."/>
            <person name="Johnson J."/>
            <person name="Kravitz S."/>
            <person name="Beeson K."/>
            <person name="Sutton G."/>
            <person name="Rogers Y.-H."/>
            <person name="Friedman R."/>
            <person name="Frazier M."/>
            <person name="Venter J.C."/>
        </authorList>
    </citation>
    <scope>NUCLEOTIDE SEQUENCE [LARGE SCALE GENOMIC DNA]</scope>
    <source>
        <strain evidence="1 2">CCY0110</strain>
    </source>
</reference>
<evidence type="ECO:0000313" key="2">
    <source>
        <dbReference type="Proteomes" id="UP000003781"/>
    </source>
</evidence>
<sequence>MTIMQRLNFVMMTPNIFTSYVEESGQFSQYRKR</sequence>
<organism evidence="1 2">
    <name type="scientific">Crocosphaera chwakensis CCY0110</name>
    <dbReference type="NCBI Taxonomy" id="391612"/>
    <lineage>
        <taxon>Bacteria</taxon>
        <taxon>Bacillati</taxon>
        <taxon>Cyanobacteriota</taxon>
        <taxon>Cyanophyceae</taxon>
        <taxon>Oscillatoriophycideae</taxon>
        <taxon>Chroococcales</taxon>
        <taxon>Aphanothecaceae</taxon>
        <taxon>Crocosphaera</taxon>
        <taxon>Crocosphaera chwakensis</taxon>
    </lineage>
</organism>
<accession>A3II98</accession>
<gene>
    <name evidence="1" type="ORF">CY0110_17082</name>
</gene>
<dbReference type="EMBL" id="AAXW01000002">
    <property type="protein sequence ID" value="EAZ93530.1"/>
    <property type="molecule type" value="Genomic_DNA"/>
</dbReference>
<name>A3II98_9CHRO</name>